<dbReference type="AlphaFoldDB" id="A0A7G5BYY5"/>
<evidence type="ECO:0000259" key="4">
    <source>
        <dbReference type="Pfam" id="PF17853"/>
    </source>
</evidence>
<protein>
    <submittedName>
        <fullName evidence="5">PucR family transcriptional regulator</fullName>
    </submittedName>
</protein>
<dbReference type="Pfam" id="PF17853">
    <property type="entry name" value="GGDEF_2"/>
    <property type="match status" value="1"/>
</dbReference>
<dbReference type="Pfam" id="PF07905">
    <property type="entry name" value="PucR"/>
    <property type="match status" value="1"/>
</dbReference>
<dbReference type="InterPro" id="IPR041522">
    <property type="entry name" value="CdaR_GGDEF"/>
</dbReference>
<feature type="domain" description="PucR C-terminal helix-turn-helix" evidence="3">
    <location>
        <begin position="534"/>
        <end position="591"/>
    </location>
</feature>
<name>A0A7G5BYY5_9BACL</name>
<evidence type="ECO:0000313" key="6">
    <source>
        <dbReference type="Proteomes" id="UP000515679"/>
    </source>
</evidence>
<dbReference type="Pfam" id="PF13556">
    <property type="entry name" value="HTH_30"/>
    <property type="match status" value="1"/>
</dbReference>
<comment type="similarity">
    <text evidence="1">Belongs to the CdaR family.</text>
</comment>
<dbReference type="InterPro" id="IPR025736">
    <property type="entry name" value="PucR_C-HTH_dom"/>
</dbReference>
<feature type="domain" description="Purine catabolism PurC-like" evidence="2">
    <location>
        <begin position="69"/>
        <end position="186"/>
    </location>
</feature>
<evidence type="ECO:0000259" key="2">
    <source>
        <dbReference type="Pfam" id="PF07905"/>
    </source>
</evidence>
<organism evidence="5 6">
    <name type="scientific">Cohnella cholangitidis</name>
    <dbReference type="NCBI Taxonomy" id="2598458"/>
    <lineage>
        <taxon>Bacteria</taxon>
        <taxon>Bacillati</taxon>
        <taxon>Bacillota</taxon>
        <taxon>Bacilli</taxon>
        <taxon>Bacillales</taxon>
        <taxon>Paenibacillaceae</taxon>
        <taxon>Cohnella</taxon>
    </lineage>
</organism>
<evidence type="ECO:0000259" key="3">
    <source>
        <dbReference type="Pfam" id="PF13556"/>
    </source>
</evidence>
<dbReference type="PANTHER" id="PTHR33744">
    <property type="entry name" value="CARBOHYDRATE DIACID REGULATOR"/>
    <property type="match status" value="1"/>
</dbReference>
<feature type="domain" description="CdaR GGDEF-like" evidence="4">
    <location>
        <begin position="352"/>
        <end position="481"/>
    </location>
</feature>
<reference evidence="5 6" key="1">
    <citation type="submission" date="2019-07" db="EMBL/GenBank/DDBJ databases">
        <authorList>
            <person name="Kim J.K."/>
            <person name="Cheong H.-M."/>
            <person name="Choi Y."/>
            <person name="Hwang K.J."/>
            <person name="Lee S."/>
            <person name="Choi C."/>
        </authorList>
    </citation>
    <scope>NUCLEOTIDE SEQUENCE [LARGE SCALE GENOMIC DNA]</scope>
    <source>
        <strain evidence="5 6">KS 22</strain>
    </source>
</reference>
<dbReference type="InterPro" id="IPR042070">
    <property type="entry name" value="PucR_C-HTH_sf"/>
</dbReference>
<dbReference type="Gene3D" id="1.10.10.2840">
    <property type="entry name" value="PucR C-terminal helix-turn-helix domain"/>
    <property type="match status" value="1"/>
</dbReference>
<keyword evidence="6" id="KW-1185">Reference proteome</keyword>
<dbReference type="InterPro" id="IPR051448">
    <property type="entry name" value="CdaR-like_regulators"/>
</dbReference>
<sequence>MRRRHSIRPINKRLFIWYGSRAGFSDGRLLRSRFLKQSDGKKQDAYCAIERGSAAMDDPVREGFTVKSLFDVPHFKDAVLLGGGSGLERPISRINVMEVPDVVDWVRPGELLMTTGYPFKHDPELLVPLIEQLAQKGVAALGVKTKRFFDAVPNVAIEAADKHGIPLIELPPGTTFSDVVREVMERVLVSESKDLTILQGRVQRLSHVLLHGDGLPAYLSHLQAMIRNPVILLDPHNRTTASPEAEPLCRLVEESEWGKFRTDQTLETSVMQIGDRSVRIHVAAVPDGQARSYLLLILEYASEYGTVDMLTVNWAGRLLGFEISNMQARKNIETKYFDQFLQDWLAGRMVSVVDLRMRAEACGWPLADYATYVAGVVSFREKKPEVRALQELAKRLNWESDSRKNEAKWTVLEGELVGLFTLRGEQSGAGANARQQLIGGIVSYMKQMLQEKPVSLCMGREANGHGEVAGSYREAKRAAEIRRVCQLKEETLSYNELGVYLLLYRLQGTEEMEEYKRLYLHPLLELDGKQQGSLLNTLRTYFDCNCNAKETAERMFLHYNTINYRLDRIKNELGLRLDDPETKLLLQLAIRSNDIE</sequence>
<proteinExistence type="inferred from homology"/>
<dbReference type="InterPro" id="IPR012914">
    <property type="entry name" value="PucR_dom"/>
</dbReference>
<accession>A0A7G5BYY5</accession>
<gene>
    <name evidence="5" type="ORF">FPL14_13915</name>
</gene>
<dbReference type="KEGG" id="cchl:FPL14_13915"/>
<dbReference type="PANTHER" id="PTHR33744:SF1">
    <property type="entry name" value="DNA-BINDING TRANSCRIPTIONAL ACTIVATOR ADER"/>
    <property type="match status" value="1"/>
</dbReference>
<dbReference type="Proteomes" id="UP000515679">
    <property type="component" value="Chromosome"/>
</dbReference>
<evidence type="ECO:0000313" key="5">
    <source>
        <dbReference type="EMBL" id="QMV42169.1"/>
    </source>
</evidence>
<dbReference type="EMBL" id="CP041969">
    <property type="protein sequence ID" value="QMV42169.1"/>
    <property type="molecule type" value="Genomic_DNA"/>
</dbReference>
<evidence type="ECO:0000256" key="1">
    <source>
        <dbReference type="ARBA" id="ARBA00006754"/>
    </source>
</evidence>